<evidence type="ECO:0000256" key="1">
    <source>
        <dbReference type="SAM" id="MobiDB-lite"/>
    </source>
</evidence>
<feature type="region of interest" description="Disordered" evidence="1">
    <location>
        <begin position="269"/>
        <end position="325"/>
    </location>
</feature>
<dbReference type="Proteomes" id="UP000588586">
    <property type="component" value="Unassembled WGS sequence"/>
</dbReference>
<name>A0A849HJC4_9MICO</name>
<evidence type="ECO:0000259" key="2">
    <source>
        <dbReference type="SMART" id="SM00507"/>
    </source>
</evidence>
<dbReference type="EMBL" id="JABEPQ010000001">
    <property type="protein sequence ID" value="NNM44767.1"/>
    <property type="molecule type" value="Genomic_DNA"/>
</dbReference>
<evidence type="ECO:0000313" key="3">
    <source>
        <dbReference type="EMBL" id="NNM44767.1"/>
    </source>
</evidence>
<organism evidence="3 4">
    <name type="scientific">Knoellia koreensis</name>
    <dbReference type="NCBI Taxonomy" id="2730921"/>
    <lineage>
        <taxon>Bacteria</taxon>
        <taxon>Bacillati</taxon>
        <taxon>Actinomycetota</taxon>
        <taxon>Actinomycetes</taxon>
        <taxon>Micrococcales</taxon>
        <taxon>Intrasporangiaceae</taxon>
        <taxon>Knoellia</taxon>
    </lineage>
</organism>
<accession>A0A849HJC4</accession>
<feature type="region of interest" description="Disordered" evidence="1">
    <location>
        <begin position="513"/>
        <end position="536"/>
    </location>
</feature>
<dbReference type="Gene3D" id="1.10.30.50">
    <property type="match status" value="1"/>
</dbReference>
<dbReference type="AlphaFoldDB" id="A0A849HJC4"/>
<reference evidence="3 4" key="1">
    <citation type="submission" date="2020-04" db="EMBL/GenBank/DDBJ databases">
        <title>Knoellia sp. isolate from air conditioner.</title>
        <authorList>
            <person name="Chea S."/>
            <person name="Kim D.-U."/>
        </authorList>
    </citation>
    <scope>NUCLEOTIDE SEQUENCE [LARGE SCALE GENOMIC DNA]</scope>
    <source>
        <strain evidence="3 4">DB2414S</strain>
    </source>
</reference>
<dbReference type="InterPro" id="IPR003870">
    <property type="entry name" value="DUF222"/>
</dbReference>
<protein>
    <submittedName>
        <fullName evidence="3">DUF222 domain-containing protein</fullName>
    </submittedName>
</protein>
<feature type="domain" description="HNH nuclease" evidence="2">
    <location>
        <begin position="403"/>
        <end position="454"/>
    </location>
</feature>
<comment type="caution">
    <text evidence="3">The sequence shown here is derived from an EMBL/GenBank/DDBJ whole genome shotgun (WGS) entry which is preliminary data.</text>
</comment>
<proteinExistence type="predicted"/>
<sequence length="597" mass="64046">MVGTELLEQVTQAVRDLSGAGAAAELGSWSGEDLLDLVEATQRLTNTVAALQTRAVAHVAAHDEHLDQHGQWVLQHRGLGHKSLDAGAMIATRMGISTAAAESRVDDAVHQVTVTPQLVQAMSRGDLDGWRARVVTSELSACPDQAATTVMDLLLAHVADRGGWDETAGPLRTRVRRLVAKVAPQVPAEEAAVAVERRCVVRTPATQGTDRWEAELPVESSLPMWHAIETLAHQLRQGDPTLSVNQARADALAQLVLAQADVTVLLHATIPDTPTNPTDRTNRGDGGGDGAGPGGGAPDTGSDSAPKPPVGTGEPGDITTGDGELRPTRVATLTEIGGLSAQPVLLDVDNLGSNVRLKTSTPLICDPNTGAVTSGRIPAGLGPPGKTTRNAATPVRSYAMPTRMQRLVRLRDGHCRFPGCTIAARFCDIDHVVPWPIGATDPANLICLCRRHHRIKQRQGWQAILLAGGIVQWTDPTGKHTTTNPADHLDRTTLTTEVPAHIGPDILMIAVPRPTNEDNTNPNDTGRDNLGQGPPGRRLIEWSNVPRHFLRPLDPTDDIPTLLELHYERLIELHQPTTDTITFDRRPPEPVYDEPPF</sequence>
<dbReference type="SMART" id="SM00507">
    <property type="entry name" value="HNHc"/>
    <property type="match status" value="1"/>
</dbReference>
<feature type="compositionally biased region" description="Gly residues" evidence="1">
    <location>
        <begin position="284"/>
        <end position="298"/>
    </location>
</feature>
<dbReference type="Pfam" id="PF02720">
    <property type="entry name" value="DUF222"/>
    <property type="match status" value="1"/>
</dbReference>
<dbReference type="RefSeq" id="WP_171241886.1">
    <property type="nucleotide sequence ID" value="NZ_JABEPQ010000001.1"/>
</dbReference>
<keyword evidence="4" id="KW-1185">Reference proteome</keyword>
<gene>
    <name evidence="3" type="ORF">HJG52_01960</name>
</gene>
<feature type="compositionally biased region" description="Low complexity" evidence="1">
    <location>
        <begin position="269"/>
        <end position="279"/>
    </location>
</feature>
<dbReference type="InterPro" id="IPR003615">
    <property type="entry name" value="HNH_nuc"/>
</dbReference>
<evidence type="ECO:0000313" key="4">
    <source>
        <dbReference type="Proteomes" id="UP000588586"/>
    </source>
</evidence>
<dbReference type="CDD" id="cd00085">
    <property type="entry name" value="HNHc"/>
    <property type="match status" value="1"/>
</dbReference>